<protein>
    <submittedName>
        <fullName evidence="5">AMP-binding protein</fullName>
    </submittedName>
</protein>
<name>A0ABD5S457_9EURY</name>
<evidence type="ECO:0000313" key="5">
    <source>
        <dbReference type="EMBL" id="MFC6726302.1"/>
    </source>
</evidence>
<dbReference type="InterPro" id="IPR020845">
    <property type="entry name" value="AMP-binding_CS"/>
</dbReference>
<organism evidence="5 6">
    <name type="scientific">Halobium palmae</name>
    <dbReference type="NCBI Taxonomy" id="1776492"/>
    <lineage>
        <taxon>Archaea</taxon>
        <taxon>Methanobacteriati</taxon>
        <taxon>Methanobacteriota</taxon>
        <taxon>Stenosarchaea group</taxon>
        <taxon>Halobacteria</taxon>
        <taxon>Halobacteriales</taxon>
        <taxon>Haloferacaceae</taxon>
        <taxon>Halobium</taxon>
    </lineage>
</organism>
<dbReference type="PANTHER" id="PTHR43201">
    <property type="entry name" value="ACYL-COA SYNTHETASE"/>
    <property type="match status" value="1"/>
</dbReference>
<dbReference type="SUPFAM" id="SSF56801">
    <property type="entry name" value="Acetyl-CoA synthetase-like"/>
    <property type="match status" value="1"/>
</dbReference>
<gene>
    <name evidence="5" type="ORF">ACFQE1_18425</name>
</gene>
<dbReference type="Proteomes" id="UP001596328">
    <property type="component" value="Unassembled WGS sequence"/>
</dbReference>
<proteinExistence type="inferred from homology"/>
<dbReference type="Gene3D" id="3.40.50.12780">
    <property type="entry name" value="N-terminal domain of ligase-like"/>
    <property type="match status" value="1"/>
</dbReference>
<feature type="region of interest" description="Disordered" evidence="3">
    <location>
        <begin position="1"/>
        <end position="31"/>
    </location>
</feature>
<evidence type="ECO:0000259" key="4">
    <source>
        <dbReference type="Pfam" id="PF00501"/>
    </source>
</evidence>
<dbReference type="EMBL" id="JBHSWU010001019">
    <property type="protein sequence ID" value="MFC6726302.1"/>
    <property type="molecule type" value="Genomic_DNA"/>
</dbReference>
<accession>A0ABD5S457</accession>
<dbReference type="PANTHER" id="PTHR43201:SF5">
    <property type="entry name" value="MEDIUM-CHAIN ACYL-COA LIGASE ACSF2, MITOCHONDRIAL"/>
    <property type="match status" value="1"/>
</dbReference>
<dbReference type="GO" id="GO:0016874">
    <property type="term" value="F:ligase activity"/>
    <property type="evidence" value="ECO:0007669"/>
    <property type="project" value="UniProtKB-KW"/>
</dbReference>
<keyword evidence="6" id="KW-1185">Reference proteome</keyword>
<dbReference type="InterPro" id="IPR042099">
    <property type="entry name" value="ANL_N_sf"/>
</dbReference>
<feature type="non-terminal residue" evidence="5">
    <location>
        <position position="294"/>
    </location>
</feature>
<feature type="domain" description="AMP-dependent synthetase/ligase" evidence="4">
    <location>
        <begin position="20"/>
        <end position="239"/>
    </location>
</feature>
<evidence type="ECO:0000256" key="1">
    <source>
        <dbReference type="ARBA" id="ARBA00006432"/>
    </source>
</evidence>
<reference evidence="5 6" key="1">
    <citation type="journal article" date="2019" name="Int. J. Syst. Evol. Microbiol.">
        <title>The Global Catalogue of Microorganisms (GCM) 10K type strain sequencing project: providing services to taxonomists for standard genome sequencing and annotation.</title>
        <authorList>
            <consortium name="The Broad Institute Genomics Platform"/>
            <consortium name="The Broad Institute Genome Sequencing Center for Infectious Disease"/>
            <person name="Wu L."/>
            <person name="Ma J."/>
        </authorList>
    </citation>
    <scope>NUCLEOTIDE SEQUENCE [LARGE SCALE GENOMIC DNA]</scope>
    <source>
        <strain evidence="5 6">NBRC 111368</strain>
    </source>
</reference>
<dbReference type="AlphaFoldDB" id="A0ABD5S457"/>
<comment type="caution">
    <text evidence="5">The sequence shown here is derived from an EMBL/GenBank/DDBJ whole genome shotgun (WGS) entry which is preliminary data.</text>
</comment>
<keyword evidence="2" id="KW-0436">Ligase</keyword>
<evidence type="ECO:0000256" key="3">
    <source>
        <dbReference type="SAM" id="MobiDB-lite"/>
    </source>
</evidence>
<feature type="compositionally biased region" description="Basic and acidic residues" evidence="3">
    <location>
        <begin position="9"/>
        <end position="19"/>
    </location>
</feature>
<evidence type="ECO:0000313" key="6">
    <source>
        <dbReference type="Proteomes" id="UP001596328"/>
    </source>
</evidence>
<sequence length="294" mass="31218">VSVDDPADDSERGSVERLADATPGPVEPYEWDRSDPLALVFTSGTTGSPKAVTMTMENVLSSAVASAFRLGVTPEDRWLVVLSLYHMGGLAPLYRSVLYGTTVVLREEFDPGATADDVGAHDVTGVSLVPTMLERMLDSRGTLAGSLRFVLLGGAPASENLIRRCRDYSVPVHPTYGMTETASQISTALPEEAFDHPGTVGRPLLWTDLTVVDDDGEPVDVGEPGELVVSGPTVTPGYYGDDEATAVAFGPHGLHTGDVGYVDDDGRVYVRNRLDDRILSGGENVDPGEVVDAL</sequence>
<dbReference type="PROSITE" id="PS00455">
    <property type="entry name" value="AMP_BINDING"/>
    <property type="match status" value="1"/>
</dbReference>
<dbReference type="Pfam" id="PF00501">
    <property type="entry name" value="AMP-binding"/>
    <property type="match status" value="1"/>
</dbReference>
<comment type="similarity">
    <text evidence="1">Belongs to the ATP-dependent AMP-binding enzyme family.</text>
</comment>
<feature type="non-terminal residue" evidence="5">
    <location>
        <position position="1"/>
    </location>
</feature>
<evidence type="ECO:0000256" key="2">
    <source>
        <dbReference type="ARBA" id="ARBA00022598"/>
    </source>
</evidence>
<dbReference type="InterPro" id="IPR000873">
    <property type="entry name" value="AMP-dep_synth/lig_dom"/>
</dbReference>